<dbReference type="KEGG" id="mfy:HH212_17025"/>
<evidence type="ECO:0000313" key="1">
    <source>
        <dbReference type="EMBL" id="QJE01519.1"/>
    </source>
</evidence>
<dbReference type="Proteomes" id="UP000502415">
    <property type="component" value="Chromosome"/>
</dbReference>
<protein>
    <submittedName>
        <fullName evidence="1">Uncharacterized protein</fullName>
    </submittedName>
</protein>
<sequence>MFWFGRKELARQIAKDTDKTILEETAGGKVIDGWKDINDVFSWDLKDLGPHGWDLWGESVRELREGRQRHHRYHSIT</sequence>
<dbReference type="EMBL" id="CP051685">
    <property type="protein sequence ID" value="QJE01519.1"/>
    <property type="molecule type" value="Genomic_DNA"/>
</dbReference>
<dbReference type="AlphaFoldDB" id="A0A7Z2VYE6"/>
<evidence type="ECO:0000313" key="2">
    <source>
        <dbReference type="Proteomes" id="UP000502415"/>
    </source>
</evidence>
<dbReference type="RefSeq" id="WP_170203541.1">
    <property type="nucleotide sequence ID" value="NZ_CP051685.1"/>
</dbReference>
<name>A0A7Z2VYE6_9BURK</name>
<accession>A0A7Z2VYE6</accession>
<proteinExistence type="predicted"/>
<organism evidence="1 2">
    <name type="scientific">Massilia forsythiae</name>
    <dbReference type="NCBI Taxonomy" id="2728020"/>
    <lineage>
        <taxon>Bacteria</taxon>
        <taxon>Pseudomonadati</taxon>
        <taxon>Pseudomonadota</taxon>
        <taxon>Betaproteobacteria</taxon>
        <taxon>Burkholderiales</taxon>
        <taxon>Oxalobacteraceae</taxon>
        <taxon>Telluria group</taxon>
        <taxon>Massilia</taxon>
    </lineage>
</organism>
<reference evidence="1 2" key="1">
    <citation type="submission" date="2020-04" db="EMBL/GenBank/DDBJ databases">
        <title>Genome sequencing of novel species.</title>
        <authorList>
            <person name="Heo J."/>
            <person name="Kim S.-J."/>
            <person name="Kim J.-S."/>
            <person name="Hong S.-B."/>
            <person name="Kwon S.-W."/>
        </authorList>
    </citation>
    <scope>NUCLEOTIDE SEQUENCE [LARGE SCALE GENOMIC DNA]</scope>
    <source>
        <strain evidence="1 2">GN2-R2</strain>
    </source>
</reference>
<keyword evidence="2" id="KW-1185">Reference proteome</keyword>
<gene>
    <name evidence="1" type="ORF">HH212_17025</name>
</gene>